<dbReference type="GO" id="GO:0005524">
    <property type="term" value="F:ATP binding"/>
    <property type="evidence" value="ECO:0007669"/>
    <property type="project" value="UniProtKB-UniRule"/>
</dbReference>
<keyword evidence="4 10" id="KW-0547">Nucleotide-binding</keyword>
<keyword evidence="14" id="KW-1185">Reference proteome</keyword>
<dbReference type="InterPro" id="IPR047149">
    <property type="entry name" value="KIF11-like"/>
</dbReference>
<keyword evidence="2" id="KW-0963">Cytoplasm</keyword>
<dbReference type="STRING" id="3068.D8U2D1"/>
<dbReference type="GO" id="GO:0008574">
    <property type="term" value="F:plus-end-directed microtubule motor activity"/>
    <property type="evidence" value="ECO:0007669"/>
    <property type="project" value="TreeGrafter"/>
</dbReference>
<sequence length="380" mass="42271">MRTRRRKPWDVLQVFSSDASQEKLYKQAIIPIVQEVMDGFNCTIFAYGQTGTGKTYTMEGGPRRSDDGKSLSAEAGVIPRSIKQIFDTIDASNVDSTVKVSFLELYNEELTDLLSFDDAKDDKKALRLLEDRNGVVVQGLEEVVVKSAAEIYQVLDRGTAKRRTAETLLNKRSSRSHSVFSITIHMREVTPEGEDVVKVGKLHLVDLAGSENISRSGAKDGRAREAGSINQSLLTLGRVITALVEHSGHVPYRDSKLTRLLRDSLGGKTKTCIIATIAPTVHCQEETISTLDYAHRAKNIRNRPEVNQKISKTAMIREMSSEMEKLRMELVAQREKNGVYISVEKHQQVQGLPKQATSHAAPYGASCWAIFCRALIGEQH</sequence>
<accession>D8U2D1</accession>
<evidence type="ECO:0000313" key="13">
    <source>
        <dbReference type="EMBL" id="EFJ46112.1"/>
    </source>
</evidence>
<evidence type="ECO:0000256" key="9">
    <source>
        <dbReference type="ARBA" id="ARBA00046159"/>
    </source>
</evidence>
<dbReference type="EMBL" id="GL378353">
    <property type="protein sequence ID" value="EFJ46112.1"/>
    <property type="molecule type" value="Genomic_DNA"/>
</dbReference>
<name>D8U2D1_VOLCA</name>
<dbReference type="GO" id="GO:0007018">
    <property type="term" value="P:microtubule-based movement"/>
    <property type="evidence" value="ECO:0007669"/>
    <property type="project" value="InterPro"/>
</dbReference>
<dbReference type="PANTHER" id="PTHR47970">
    <property type="entry name" value="KINESIN-LIKE PROTEIN KIF11"/>
    <property type="match status" value="1"/>
</dbReference>
<evidence type="ECO:0000256" key="1">
    <source>
        <dbReference type="ARBA" id="ARBA00004186"/>
    </source>
</evidence>
<dbReference type="InterPro" id="IPR036961">
    <property type="entry name" value="Kinesin_motor_dom_sf"/>
</dbReference>
<comment type="subcellular location">
    <subcellularLocation>
        <location evidence="1">Cytoplasm</location>
        <location evidence="1">Cytoskeleton</location>
        <location evidence="1">Spindle</location>
    </subcellularLocation>
</comment>
<gene>
    <name evidence="13" type="ORF">VOLCADRAFT_62944</name>
</gene>
<dbReference type="GO" id="GO:0090307">
    <property type="term" value="P:mitotic spindle assembly"/>
    <property type="evidence" value="ECO:0007669"/>
    <property type="project" value="TreeGrafter"/>
</dbReference>
<dbReference type="InterPro" id="IPR019821">
    <property type="entry name" value="Kinesin_motor_CS"/>
</dbReference>
<evidence type="ECO:0000256" key="7">
    <source>
        <dbReference type="ARBA" id="ARBA00023212"/>
    </source>
</evidence>
<dbReference type="Gene3D" id="3.40.850.10">
    <property type="entry name" value="Kinesin motor domain"/>
    <property type="match status" value="1"/>
</dbReference>
<dbReference type="GeneID" id="9627453"/>
<dbReference type="FunFam" id="3.40.850.10:FF:000019">
    <property type="entry name" value="Kinesin-like protein KIN-5D"/>
    <property type="match status" value="1"/>
</dbReference>
<dbReference type="InterPro" id="IPR001752">
    <property type="entry name" value="Kinesin_motor_dom"/>
</dbReference>
<evidence type="ECO:0000256" key="5">
    <source>
        <dbReference type="ARBA" id="ARBA00022840"/>
    </source>
</evidence>
<dbReference type="InterPro" id="IPR047241">
    <property type="entry name" value="KIF11-like_kin_motor_dom"/>
</dbReference>
<dbReference type="PROSITE" id="PS50067">
    <property type="entry name" value="KINESIN_MOTOR_2"/>
    <property type="match status" value="1"/>
</dbReference>
<dbReference type="Proteomes" id="UP000001058">
    <property type="component" value="Unassembled WGS sequence"/>
</dbReference>
<feature type="domain" description="Kinesin motor" evidence="12">
    <location>
        <begin position="1"/>
        <end position="300"/>
    </location>
</feature>
<dbReference type="AlphaFoldDB" id="D8U2D1"/>
<dbReference type="SUPFAM" id="SSF52540">
    <property type="entry name" value="P-loop containing nucleoside triphosphate hydrolases"/>
    <property type="match status" value="1"/>
</dbReference>
<dbReference type="GO" id="GO:0005876">
    <property type="term" value="C:spindle microtubule"/>
    <property type="evidence" value="ECO:0007669"/>
    <property type="project" value="TreeGrafter"/>
</dbReference>
<evidence type="ECO:0000256" key="2">
    <source>
        <dbReference type="ARBA" id="ARBA00022490"/>
    </source>
</evidence>
<organism evidence="14">
    <name type="scientific">Volvox carteri f. nagariensis</name>
    <dbReference type="NCBI Taxonomy" id="3068"/>
    <lineage>
        <taxon>Eukaryota</taxon>
        <taxon>Viridiplantae</taxon>
        <taxon>Chlorophyta</taxon>
        <taxon>core chlorophytes</taxon>
        <taxon>Chlorophyceae</taxon>
        <taxon>CS clade</taxon>
        <taxon>Chlamydomonadales</taxon>
        <taxon>Volvocaceae</taxon>
        <taxon>Volvox</taxon>
    </lineage>
</organism>
<comment type="similarity">
    <text evidence="8">Belongs to the TRAFAC class myosin-kinesin ATPase superfamily. Kinesin family. KIN-5/BimC subfamily.</text>
</comment>
<dbReference type="RefSeq" id="XP_002952862.1">
    <property type="nucleotide sequence ID" value="XM_002952816.1"/>
</dbReference>
<dbReference type="InterPro" id="IPR027417">
    <property type="entry name" value="P-loop_NTPase"/>
</dbReference>
<dbReference type="GO" id="GO:0051231">
    <property type="term" value="P:spindle elongation"/>
    <property type="evidence" value="ECO:0007669"/>
    <property type="project" value="TreeGrafter"/>
</dbReference>
<dbReference type="PROSITE" id="PS00411">
    <property type="entry name" value="KINESIN_MOTOR_1"/>
    <property type="match status" value="1"/>
</dbReference>
<protein>
    <recommendedName>
        <fullName evidence="11">Kinesin-like protein</fullName>
    </recommendedName>
</protein>
<dbReference type="InParanoid" id="D8U2D1"/>
<keyword evidence="7" id="KW-0206">Cytoskeleton</keyword>
<evidence type="ECO:0000256" key="10">
    <source>
        <dbReference type="PROSITE-ProRule" id="PRU00283"/>
    </source>
</evidence>
<evidence type="ECO:0000256" key="3">
    <source>
        <dbReference type="ARBA" id="ARBA00022701"/>
    </source>
</evidence>
<dbReference type="GO" id="GO:0008017">
    <property type="term" value="F:microtubule binding"/>
    <property type="evidence" value="ECO:0007669"/>
    <property type="project" value="InterPro"/>
</dbReference>
<evidence type="ECO:0000256" key="4">
    <source>
        <dbReference type="ARBA" id="ARBA00022741"/>
    </source>
</evidence>
<evidence type="ECO:0000259" key="12">
    <source>
        <dbReference type="PROSITE" id="PS50067"/>
    </source>
</evidence>
<dbReference type="eggNOG" id="KOG0243">
    <property type="taxonomic scope" value="Eukaryota"/>
</dbReference>
<proteinExistence type="inferred from homology"/>
<dbReference type="PRINTS" id="PR00380">
    <property type="entry name" value="KINESINHEAVY"/>
</dbReference>
<dbReference type="SMART" id="SM00129">
    <property type="entry name" value="KISc"/>
    <property type="match status" value="1"/>
</dbReference>
<dbReference type="PANTHER" id="PTHR47970:SF12">
    <property type="entry name" value="KINESIN FAMILY MEMBER 11"/>
    <property type="match status" value="1"/>
</dbReference>
<dbReference type="OrthoDB" id="3176171at2759"/>
<dbReference type="KEGG" id="vcn:VOLCADRAFT_62944"/>
<keyword evidence="5 10" id="KW-0067">ATP-binding</keyword>
<dbReference type="CDD" id="cd01364">
    <property type="entry name" value="KISc_BimC_Eg5"/>
    <property type="match status" value="1"/>
</dbReference>
<dbReference type="Pfam" id="PF00225">
    <property type="entry name" value="Kinesin"/>
    <property type="match status" value="1"/>
</dbReference>
<evidence type="ECO:0000313" key="14">
    <source>
        <dbReference type="Proteomes" id="UP000001058"/>
    </source>
</evidence>
<keyword evidence="3 11" id="KW-0493">Microtubule</keyword>
<feature type="binding site" evidence="10">
    <location>
        <begin position="48"/>
        <end position="55"/>
    </location>
    <ligand>
        <name>ATP</name>
        <dbReference type="ChEBI" id="CHEBI:30616"/>
    </ligand>
</feature>
<reference evidence="13 14" key="1">
    <citation type="journal article" date="2010" name="Science">
        <title>Genomic analysis of organismal complexity in the multicellular green alga Volvox carteri.</title>
        <authorList>
            <person name="Prochnik S.E."/>
            <person name="Umen J."/>
            <person name="Nedelcu A.M."/>
            <person name="Hallmann A."/>
            <person name="Miller S.M."/>
            <person name="Nishii I."/>
            <person name="Ferris P."/>
            <person name="Kuo A."/>
            <person name="Mitros T."/>
            <person name="Fritz-Laylin L.K."/>
            <person name="Hellsten U."/>
            <person name="Chapman J."/>
            <person name="Simakov O."/>
            <person name="Rensing S.A."/>
            <person name="Terry A."/>
            <person name="Pangilinan J."/>
            <person name="Kapitonov V."/>
            <person name="Jurka J."/>
            <person name="Salamov A."/>
            <person name="Shapiro H."/>
            <person name="Schmutz J."/>
            <person name="Grimwood J."/>
            <person name="Lindquist E."/>
            <person name="Lucas S."/>
            <person name="Grigoriev I.V."/>
            <person name="Schmitt R."/>
            <person name="Kirk D."/>
            <person name="Rokhsar D.S."/>
        </authorList>
    </citation>
    <scope>NUCLEOTIDE SEQUENCE [LARGE SCALE GENOMIC DNA]</scope>
    <source>
        <strain evidence="14">f. Nagariensis / Eve</strain>
    </source>
</reference>
<keyword evidence="6 10" id="KW-0505">Motor protein</keyword>
<evidence type="ECO:0000256" key="6">
    <source>
        <dbReference type="ARBA" id="ARBA00023175"/>
    </source>
</evidence>
<comment type="function">
    <text evidence="9">Responsible for microtubule translocation. May be important for the organization of phragmoplast-specific arrays of microtubules. Plays an essential role in stabilizing the mitotic spindle. Required during mitotic cytokinesis.</text>
</comment>
<evidence type="ECO:0000256" key="11">
    <source>
        <dbReference type="RuleBase" id="RU000394"/>
    </source>
</evidence>
<evidence type="ECO:0000256" key="8">
    <source>
        <dbReference type="ARBA" id="ARBA00034704"/>
    </source>
</evidence>
<dbReference type="GO" id="GO:0072686">
    <property type="term" value="C:mitotic spindle"/>
    <property type="evidence" value="ECO:0007669"/>
    <property type="project" value="TreeGrafter"/>
</dbReference>